<name>A0A3N1MES6_9PROT</name>
<protein>
    <submittedName>
        <fullName evidence="2">Uncharacterized protein DUF4154</fullName>
    </submittedName>
</protein>
<dbReference type="Pfam" id="PF13689">
    <property type="entry name" value="DUF4154"/>
    <property type="match status" value="1"/>
</dbReference>
<proteinExistence type="predicted"/>
<dbReference type="InterPro" id="IPR025293">
    <property type="entry name" value="YfiR/HmsC-like"/>
</dbReference>
<keyword evidence="3" id="KW-1185">Reference proteome</keyword>
<dbReference type="AlphaFoldDB" id="A0A3N1MES6"/>
<comment type="caution">
    <text evidence="2">The sequence shown here is derived from an EMBL/GenBank/DDBJ whole genome shotgun (WGS) entry which is preliminary data.</text>
</comment>
<evidence type="ECO:0000313" key="2">
    <source>
        <dbReference type="EMBL" id="ROP99675.1"/>
    </source>
</evidence>
<accession>A0A3N1MES6</accession>
<sequence length="191" mass="20354">MPRLQSGFTVSNRTALVALGLIAALSAGSRAEGQTPSAQPVDARAGAMWAIVRGIISYTRWPADPDPVRLCVVGRSDDAADWPATTRTTPGRTILVTRFAAPDPGIGQACDAVHVGELAEGELPHLMSAIAGRPILTVFERDPACRSGGMFCLRTEGDRLAFQMNLDAVARSGTRVNPRVLRLARPPEQRS</sequence>
<feature type="chain" id="PRO_5017947854" evidence="1">
    <location>
        <begin position="32"/>
        <end position="191"/>
    </location>
</feature>
<evidence type="ECO:0000256" key="1">
    <source>
        <dbReference type="SAM" id="SignalP"/>
    </source>
</evidence>
<keyword evidence="1" id="KW-0732">Signal</keyword>
<feature type="signal peptide" evidence="1">
    <location>
        <begin position="1"/>
        <end position="31"/>
    </location>
</feature>
<dbReference type="Proteomes" id="UP000278222">
    <property type="component" value="Unassembled WGS sequence"/>
</dbReference>
<organism evidence="2 3">
    <name type="scientific">Stella humosa</name>
    <dbReference type="NCBI Taxonomy" id="94"/>
    <lineage>
        <taxon>Bacteria</taxon>
        <taxon>Pseudomonadati</taxon>
        <taxon>Pseudomonadota</taxon>
        <taxon>Alphaproteobacteria</taxon>
        <taxon>Rhodospirillales</taxon>
        <taxon>Stellaceae</taxon>
        <taxon>Stella</taxon>
    </lineage>
</organism>
<gene>
    <name evidence="2" type="ORF">EDC65_1460</name>
</gene>
<dbReference type="RefSeq" id="WP_197735826.1">
    <property type="nucleotide sequence ID" value="NZ_AP019700.1"/>
</dbReference>
<reference evidence="2 3" key="1">
    <citation type="submission" date="2018-11" db="EMBL/GenBank/DDBJ databases">
        <title>Genomic Encyclopedia of Type Strains, Phase IV (KMG-IV): sequencing the most valuable type-strain genomes for metagenomic binning, comparative biology and taxonomic classification.</title>
        <authorList>
            <person name="Goeker M."/>
        </authorList>
    </citation>
    <scope>NUCLEOTIDE SEQUENCE [LARGE SCALE GENOMIC DNA]</scope>
    <source>
        <strain evidence="2 3">DSM 5900</strain>
    </source>
</reference>
<dbReference type="EMBL" id="RJKX01000013">
    <property type="protein sequence ID" value="ROP99675.1"/>
    <property type="molecule type" value="Genomic_DNA"/>
</dbReference>
<evidence type="ECO:0000313" key="3">
    <source>
        <dbReference type="Proteomes" id="UP000278222"/>
    </source>
</evidence>